<evidence type="ECO:0000259" key="11">
    <source>
        <dbReference type="Pfam" id="PF02706"/>
    </source>
</evidence>
<feature type="domain" description="Tyrosine-protein kinase G-rich" evidence="12">
    <location>
        <begin position="432"/>
        <end position="508"/>
    </location>
</feature>
<dbReference type="CDD" id="cd05387">
    <property type="entry name" value="BY-kinase"/>
    <property type="match status" value="1"/>
</dbReference>
<keyword evidence="13" id="KW-0418">Kinase</keyword>
<dbReference type="InterPro" id="IPR050445">
    <property type="entry name" value="Bact_polysacc_biosynth/exp"/>
</dbReference>
<feature type="domain" description="CobQ/CobB/MinD/ParA nucleotide binding" evidence="10">
    <location>
        <begin position="576"/>
        <end position="749"/>
    </location>
</feature>
<organism evidence="13 14">
    <name type="scientific">Paraflavitalea soli</name>
    <dbReference type="NCBI Taxonomy" id="2315862"/>
    <lineage>
        <taxon>Bacteria</taxon>
        <taxon>Pseudomonadati</taxon>
        <taxon>Bacteroidota</taxon>
        <taxon>Chitinophagia</taxon>
        <taxon>Chitinophagales</taxon>
        <taxon>Chitinophagaceae</taxon>
        <taxon>Paraflavitalea</taxon>
    </lineage>
</organism>
<dbReference type="InterPro" id="IPR032807">
    <property type="entry name" value="GNVR"/>
</dbReference>
<feature type="domain" description="Polysaccharide chain length determinant N-terminal" evidence="11">
    <location>
        <begin position="30"/>
        <end position="106"/>
    </location>
</feature>
<proteinExistence type="predicted"/>
<keyword evidence="14" id="KW-1185">Reference proteome</keyword>
<evidence type="ECO:0000259" key="12">
    <source>
        <dbReference type="Pfam" id="PF13807"/>
    </source>
</evidence>
<evidence type="ECO:0000256" key="1">
    <source>
        <dbReference type="ARBA" id="ARBA00004651"/>
    </source>
</evidence>
<evidence type="ECO:0000256" key="9">
    <source>
        <dbReference type="SAM" id="Phobius"/>
    </source>
</evidence>
<keyword evidence="3 9" id="KW-0812">Transmembrane</keyword>
<dbReference type="KEGG" id="pseg:D3H65_25300"/>
<reference evidence="13 14" key="1">
    <citation type="submission" date="2018-09" db="EMBL/GenBank/DDBJ databases">
        <title>Genome sequencing of strain 6GH32-13.</title>
        <authorList>
            <person name="Weon H.-Y."/>
            <person name="Heo J."/>
            <person name="Kwon S.-W."/>
        </authorList>
    </citation>
    <scope>NUCLEOTIDE SEQUENCE [LARGE SCALE GENOMIC DNA]</scope>
    <source>
        <strain evidence="13 14">5GH32-13</strain>
    </source>
</reference>
<dbReference type="InterPro" id="IPR027417">
    <property type="entry name" value="P-loop_NTPase"/>
</dbReference>
<dbReference type="RefSeq" id="WP_119052966.1">
    <property type="nucleotide sequence ID" value="NZ_CP032157.1"/>
</dbReference>
<gene>
    <name evidence="13" type="ORF">D3H65_25300</name>
</gene>
<evidence type="ECO:0000259" key="10">
    <source>
        <dbReference type="Pfam" id="PF01656"/>
    </source>
</evidence>
<dbReference type="OrthoDB" id="9794577at2"/>
<protein>
    <submittedName>
        <fullName evidence="13">Polysaccharide biosynthesis tyrosine autokinase</fullName>
        <ecNumber evidence="13">2.7.10.2</ecNumber>
    </submittedName>
</protein>
<comment type="subcellular location">
    <subcellularLocation>
        <location evidence="1">Cell membrane</location>
        <topology evidence="1">Multi-pass membrane protein</topology>
    </subcellularLocation>
</comment>
<dbReference type="EC" id="2.7.10.2" evidence="13"/>
<keyword evidence="7 9" id="KW-0472">Membrane</keyword>
<evidence type="ECO:0000256" key="7">
    <source>
        <dbReference type="ARBA" id="ARBA00023136"/>
    </source>
</evidence>
<dbReference type="GO" id="GO:0004715">
    <property type="term" value="F:non-membrane spanning protein tyrosine kinase activity"/>
    <property type="evidence" value="ECO:0007669"/>
    <property type="project" value="UniProtKB-EC"/>
</dbReference>
<evidence type="ECO:0000256" key="3">
    <source>
        <dbReference type="ARBA" id="ARBA00022692"/>
    </source>
</evidence>
<dbReference type="InterPro" id="IPR005702">
    <property type="entry name" value="Wzc-like_C"/>
</dbReference>
<accession>A0A3B7MVK0</accession>
<dbReference type="PANTHER" id="PTHR32309">
    <property type="entry name" value="TYROSINE-PROTEIN KINASE"/>
    <property type="match status" value="1"/>
</dbReference>
<dbReference type="InterPro" id="IPR003856">
    <property type="entry name" value="LPS_length_determ_N"/>
</dbReference>
<dbReference type="NCBIfam" id="TIGR01007">
    <property type="entry name" value="eps_fam"/>
    <property type="match status" value="1"/>
</dbReference>
<keyword evidence="6 9" id="KW-1133">Transmembrane helix</keyword>
<dbReference type="InterPro" id="IPR002586">
    <property type="entry name" value="CobQ/CobB/MinD/ParA_Nub-bd_dom"/>
</dbReference>
<dbReference type="Gene3D" id="3.40.50.300">
    <property type="entry name" value="P-loop containing nucleotide triphosphate hydrolases"/>
    <property type="match status" value="1"/>
</dbReference>
<dbReference type="AlphaFoldDB" id="A0A3B7MVK0"/>
<evidence type="ECO:0000313" key="13">
    <source>
        <dbReference type="EMBL" id="AXY77090.1"/>
    </source>
</evidence>
<sequence>MTEATIDQQRSKPSITPRELIFKYIRFLPWLIVSVILMLAGAYIKLRYSTPVYSVSGKLLVNSQTPYSNAGEKFDDIFMMQRADKLNDEIEIIKSRSMASRVVRSLGLEMQVNNKGKIRSTIIHPRDVPFQFNIVAIDSTKGFSVLVTLTDNDQFRLNENPKKYFFNELVQIPGVSFRITPNNSDRHAFASNDFAVSWVPTEIVAATLSGNIGVARVTEGTNVLYLTYQTENVRLGMDIVNQYMKEYQQGSLEDKREIAGKTLAFINSQKDTVFRELRSVEGNLQKYRQENQLYNAEAQTNLLFDELSESNKEAIKQGVSLRQIDYNIAYLSDSNKRNEFQMISSMLGVDEPSLADQVITFNRLQLERETALKTIPAGNPTILNMEAAIERLRKDIIENLRNVRQTHVLALNEVSRQNTGTNQVISSIPAKEKQLLEVTRQQAILQELYSYLLQKQLETALASASTISNIKVVEPAMSSGIPVSPNRRGLYIMAFAIGIAVPVAIIFLLEYLNDKVKSKAEIQQMTSAPILGEVGHADHANTLVVTGTSRKFLAEQFRIIRSNLQYILPKVEKPAILVTSSFSGEGKSFVSTNLGSVLALSGKRTVILEFDIRKPKILKGLGLHERKGITNYIVSNIKVEEVIHPVPSVENLFVVPCGPVPPNPAEMLLNERVELLFRELRNLFDVIIVDTAPIGLVSDAMSLGRFVDATVYIVRHNYTMKKQIQLIEDIYQHNKLPHLSIIINDIDTRSSYGGYGYGGYGYGYGYGYGLGKASLGYFESENGDAKRSRLRRWFSRSSKK</sequence>
<dbReference type="Proteomes" id="UP000263900">
    <property type="component" value="Chromosome"/>
</dbReference>
<dbReference type="GO" id="GO:0005524">
    <property type="term" value="F:ATP binding"/>
    <property type="evidence" value="ECO:0007669"/>
    <property type="project" value="UniProtKB-KW"/>
</dbReference>
<name>A0A3B7MVK0_9BACT</name>
<dbReference type="Pfam" id="PF01656">
    <property type="entry name" value="CbiA"/>
    <property type="match status" value="1"/>
</dbReference>
<dbReference type="EMBL" id="CP032157">
    <property type="protein sequence ID" value="AXY77090.1"/>
    <property type="molecule type" value="Genomic_DNA"/>
</dbReference>
<evidence type="ECO:0000256" key="8">
    <source>
        <dbReference type="SAM" id="Coils"/>
    </source>
</evidence>
<keyword evidence="4" id="KW-0547">Nucleotide-binding</keyword>
<dbReference type="Pfam" id="PF02706">
    <property type="entry name" value="Wzz"/>
    <property type="match status" value="1"/>
</dbReference>
<keyword evidence="13" id="KW-0808">Transferase</keyword>
<keyword evidence="5" id="KW-0067">ATP-binding</keyword>
<evidence type="ECO:0000256" key="6">
    <source>
        <dbReference type="ARBA" id="ARBA00022989"/>
    </source>
</evidence>
<evidence type="ECO:0000256" key="2">
    <source>
        <dbReference type="ARBA" id="ARBA00022475"/>
    </source>
</evidence>
<feature type="transmembrane region" description="Helical" evidence="9">
    <location>
        <begin position="21"/>
        <end position="44"/>
    </location>
</feature>
<dbReference type="Pfam" id="PF13807">
    <property type="entry name" value="GNVR"/>
    <property type="match status" value="1"/>
</dbReference>
<evidence type="ECO:0000256" key="5">
    <source>
        <dbReference type="ARBA" id="ARBA00022840"/>
    </source>
</evidence>
<dbReference type="GO" id="GO:0005886">
    <property type="term" value="C:plasma membrane"/>
    <property type="evidence" value="ECO:0007669"/>
    <property type="project" value="UniProtKB-SubCell"/>
</dbReference>
<feature type="transmembrane region" description="Helical" evidence="9">
    <location>
        <begin position="489"/>
        <end position="509"/>
    </location>
</feature>
<keyword evidence="8" id="KW-0175">Coiled coil</keyword>
<dbReference type="PANTHER" id="PTHR32309:SF13">
    <property type="entry name" value="FERRIC ENTEROBACTIN TRANSPORT PROTEIN FEPE"/>
    <property type="match status" value="1"/>
</dbReference>
<evidence type="ECO:0000256" key="4">
    <source>
        <dbReference type="ARBA" id="ARBA00022741"/>
    </source>
</evidence>
<keyword evidence="2" id="KW-1003">Cell membrane</keyword>
<dbReference type="SUPFAM" id="SSF52540">
    <property type="entry name" value="P-loop containing nucleoside triphosphate hydrolases"/>
    <property type="match status" value="1"/>
</dbReference>
<evidence type="ECO:0000313" key="14">
    <source>
        <dbReference type="Proteomes" id="UP000263900"/>
    </source>
</evidence>
<feature type="coiled-coil region" evidence="8">
    <location>
        <begin position="270"/>
        <end position="297"/>
    </location>
</feature>